<dbReference type="EMBL" id="UIDG01000232">
    <property type="protein sequence ID" value="SUS06650.1"/>
    <property type="molecule type" value="Genomic_DNA"/>
</dbReference>
<accession>A0A380TDW2</accession>
<organism evidence="2">
    <name type="scientific">metagenome</name>
    <dbReference type="NCBI Taxonomy" id="256318"/>
    <lineage>
        <taxon>unclassified sequences</taxon>
        <taxon>metagenomes</taxon>
    </lineage>
</organism>
<sequence length="77" mass="8077">MQQNALVFGTVFGYDFFEAKSSSRIGAHHIEDGMAPSAIADADLCNHPRPRRPQPSAGLAPGVTANRTVTADAAAKP</sequence>
<feature type="region of interest" description="Disordered" evidence="1">
    <location>
        <begin position="45"/>
        <end position="77"/>
    </location>
</feature>
<protein>
    <submittedName>
        <fullName evidence="2">Uncharacterized protein</fullName>
    </submittedName>
</protein>
<proteinExistence type="predicted"/>
<name>A0A380TDW2_9ZZZZ</name>
<reference evidence="2" key="1">
    <citation type="submission" date="2018-07" db="EMBL/GenBank/DDBJ databases">
        <authorList>
            <person name="Quirk P.G."/>
            <person name="Krulwich T.A."/>
        </authorList>
    </citation>
    <scope>NUCLEOTIDE SEQUENCE</scope>
</reference>
<evidence type="ECO:0000256" key="1">
    <source>
        <dbReference type="SAM" id="MobiDB-lite"/>
    </source>
</evidence>
<dbReference type="AlphaFoldDB" id="A0A380TDW2"/>
<gene>
    <name evidence="2" type="ORF">DF3PB_3070004</name>
</gene>
<evidence type="ECO:0000313" key="2">
    <source>
        <dbReference type="EMBL" id="SUS06650.1"/>
    </source>
</evidence>